<feature type="signal peptide" evidence="6">
    <location>
        <begin position="1"/>
        <end position="18"/>
    </location>
</feature>
<dbReference type="OrthoDB" id="321830at2"/>
<feature type="transmembrane region" description="Helical" evidence="5">
    <location>
        <begin position="68"/>
        <end position="85"/>
    </location>
</feature>
<feature type="transmembrane region" description="Helical" evidence="5">
    <location>
        <begin position="174"/>
        <end position="192"/>
    </location>
</feature>
<name>A0A1M5PYL0_9ALTE</name>
<feature type="transmembrane region" description="Helical" evidence="5">
    <location>
        <begin position="142"/>
        <end position="162"/>
    </location>
</feature>
<proteinExistence type="predicted"/>
<dbReference type="PANTHER" id="PTHR32322:SF9">
    <property type="entry name" value="AMINO-ACID METABOLITE EFFLUX PUMP-RELATED"/>
    <property type="match status" value="1"/>
</dbReference>
<dbReference type="SUPFAM" id="SSF103481">
    <property type="entry name" value="Multidrug resistance efflux transporter EmrE"/>
    <property type="match status" value="2"/>
</dbReference>
<sequence length="283" mass="29578">MNIIKLSAMATLAMLAFAANSLLCRMALVETAIDPASFTAWRIVSGAATLLIIVAVTQRSFPTRGNWLMALALFVYAAAFSFAYITMSAGAGALVLFGSVQITMLIWGVLKGERLTAPQWLGFLLAVTGLIMLLLPNSAVPALGSALLMAIAGVAWGAYSVMGKTAGAPTDATAGNFLRAAPMALLLLVLLAPDMTASFHNTTGILYAVMSGAIASGVGYAIWYSVLPHIAALKAATIQLSVPVIAMIMGWGALQEPITYRMLLSAICVLGGIALVIWVKARR</sequence>
<keyword evidence="2 5" id="KW-0812">Transmembrane</keyword>
<evidence type="ECO:0000256" key="6">
    <source>
        <dbReference type="SAM" id="SignalP"/>
    </source>
</evidence>
<dbReference type="Pfam" id="PF00892">
    <property type="entry name" value="EamA"/>
    <property type="match status" value="2"/>
</dbReference>
<feature type="transmembrane region" description="Helical" evidence="5">
    <location>
        <begin position="235"/>
        <end position="254"/>
    </location>
</feature>
<evidence type="ECO:0000256" key="2">
    <source>
        <dbReference type="ARBA" id="ARBA00022692"/>
    </source>
</evidence>
<keyword evidence="9" id="KW-1185">Reference proteome</keyword>
<reference evidence="9" key="1">
    <citation type="submission" date="2016-11" db="EMBL/GenBank/DDBJ databases">
        <authorList>
            <person name="Varghese N."/>
            <person name="Submissions S."/>
        </authorList>
    </citation>
    <scope>NUCLEOTIDE SEQUENCE [LARGE SCALE GENOMIC DNA]</scope>
    <source>
        <strain evidence="9">CGMCC 1.8995</strain>
    </source>
</reference>
<dbReference type="InterPro" id="IPR037185">
    <property type="entry name" value="EmrE-like"/>
</dbReference>
<comment type="subcellular location">
    <subcellularLocation>
        <location evidence="1">Membrane</location>
        <topology evidence="1">Multi-pass membrane protein</topology>
    </subcellularLocation>
</comment>
<keyword evidence="3 5" id="KW-1133">Transmembrane helix</keyword>
<feature type="transmembrane region" description="Helical" evidence="5">
    <location>
        <begin position="260"/>
        <end position="279"/>
    </location>
</feature>
<dbReference type="EMBL" id="FQWD01000006">
    <property type="protein sequence ID" value="SHH06800.1"/>
    <property type="molecule type" value="Genomic_DNA"/>
</dbReference>
<evidence type="ECO:0000256" key="3">
    <source>
        <dbReference type="ARBA" id="ARBA00022989"/>
    </source>
</evidence>
<accession>A0A1M5PYL0</accession>
<organism evidence="8 9">
    <name type="scientific">Marisediminitalea aggregata</name>
    <dbReference type="NCBI Taxonomy" id="634436"/>
    <lineage>
        <taxon>Bacteria</taxon>
        <taxon>Pseudomonadati</taxon>
        <taxon>Pseudomonadota</taxon>
        <taxon>Gammaproteobacteria</taxon>
        <taxon>Alteromonadales</taxon>
        <taxon>Alteromonadaceae</taxon>
        <taxon>Marisediminitalea</taxon>
    </lineage>
</organism>
<evidence type="ECO:0000313" key="8">
    <source>
        <dbReference type="EMBL" id="SHH06800.1"/>
    </source>
</evidence>
<dbReference type="InterPro" id="IPR000620">
    <property type="entry name" value="EamA_dom"/>
</dbReference>
<dbReference type="STRING" id="634436.SAMN05216361_3662"/>
<evidence type="ECO:0000256" key="5">
    <source>
        <dbReference type="SAM" id="Phobius"/>
    </source>
</evidence>
<feature type="domain" description="EamA" evidence="7">
    <location>
        <begin position="9"/>
        <end position="134"/>
    </location>
</feature>
<dbReference type="InterPro" id="IPR050638">
    <property type="entry name" value="AA-Vitamin_Transporters"/>
</dbReference>
<feature type="transmembrane region" description="Helical" evidence="5">
    <location>
        <begin position="204"/>
        <end position="223"/>
    </location>
</feature>
<keyword evidence="6" id="KW-0732">Signal</keyword>
<feature type="domain" description="EamA" evidence="7">
    <location>
        <begin position="146"/>
        <end position="277"/>
    </location>
</feature>
<feature type="transmembrane region" description="Helical" evidence="5">
    <location>
        <begin position="91"/>
        <end position="110"/>
    </location>
</feature>
<dbReference type="PANTHER" id="PTHR32322">
    <property type="entry name" value="INNER MEMBRANE TRANSPORTER"/>
    <property type="match status" value="1"/>
</dbReference>
<dbReference type="Proteomes" id="UP000184520">
    <property type="component" value="Unassembled WGS sequence"/>
</dbReference>
<dbReference type="AlphaFoldDB" id="A0A1M5PYL0"/>
<feature type="transmembrane region" description="Helical" evidence="5">
    <location>
        <begin position="37"/>
        <end position="56"/>
    </location>
</feature>
<evidence type="ECO:0000256" key="4">
    <source>
        <dbReference type="ARBA" id="ARBA00023136"/>
    </source>
</evidence>
<evidence type="ECO:0000259" key="7">
    <source>
        <dbReference type="Pfam" id="PF00892"/>
    </source>
</evidence>
<protein>
    <submittedName>
        <fullName evidence="8">Threonine/homoserine efflux transporter RhtA</fullName>
    </submittedName>
</protein>
<evidence type="ECO:0000313" key="9">
    <source>
        <dbReference type="Proteomes" id="UP000184520"/>
    </source>
</evidence>
<evidence type="ECO:0000256" key="1">
    <source>
        <dbReference type="ARBA" id="ARBA00004141"/>
    </source>
</evidence>
<gene>
    <name evidence="8" type="ORF">SAMN05216361_3662</name>
</gene>
<dbReference type="GO" id="GO:0016020">
    <property type="term" value="C:membrane"/>
    <property type="evidence" value="ECO:0007669"/>
    <property type="project" value="UniProtKB-SubCell"/>
</dbReference>
<feature type="transmembrane region" description="Helical" evidence="5">
    <location>
        <begin position="117"/>
        <end position="136"/>
    </location>
</feature>
<feature type="chain" id="PRO_5013064758" evidence="6">
    <location>
        <begin position="19"/>
        <end position="283"/>
    </location>
</feature>
<keyword evidence="4 5" id="KW-0472">Membrane</keyword>
<dbReference type="RefSeq" id="WP_084526684.1">
    <property type="nucleotide sequence ID" value="NZ_FQWD01000006.1"/>
</dbReference>